<evidence type="ECO:0000313" key="1">
    <source>
        <dbReference type="EMBL" id="CCQ43352.1"/>
    </source>
</evidence>
<organism evidence="1">
    <name type="scientific">Homo sapiens</name>
    <name type="common">Human</name>
    <dbReference type="NCBI Taxonomy" id="9606"/>
    <lineage>
        <taxon>Eukaryota</taxon>
        <taxon>Metazoa</taxon>
        <taxon>Chordata</taxon>
        <taxon>Craniata</taxon>
        <taxon>Vertebrata</taxon>
        <taxon>Euteleostomi</taxon>
        <taxon>Mammalia</taxon>
        <taxon>Eutheria</taxon>
        <taxon>Euarchontoglires</taxon>
        <taxon>Primates</taxon>
        <taxon>Haplorrhini</taxon>
        <taxon>Catarrhini</taxon>
        <taxon>Hominidae</taxon>
        <taxon>Homo</taxon>
    </lineage>
</organism>
<reference evidence="1" key="1">
    <citation type="journal article" date="2013" name="PLoS ONE">
        <title>Direct detection of alternative open reading frames translation products in human significantly expands the proteome.</title>
        <authorList>
            <person name="Vanderperre B."/>
            <person name="Lucier J.-F."/>
            <person name="Motard J."/>
            <person name="Tremblay G."/>
            <person name="Vanderperre S."/>
            <person name="Wisztorski M."/>
            <person name="Salzet M."/>
            <person name="Boisvert F.-M."/>
            <person name="Roucou X."/>
        </authorList>
    </citation>
    <scope>NUCLEOTIDE SEQUENCE</scope>
</reference>
<dbReference type="OrthoDB" id="10256289at2759"/>
<protein>
    <submittedName>
        <fullName evidence="1">Alternative protein SEC23A</fullName>
    </submittedName>
</protein>
<dbReference type="ChiTaRS" id="SEC23A">
    <property type="organism name" value="human"/>
</dbReference>
<name>L8ECD0_HUMAN</name>
<proteinExistence type="predicted"/>
<accession>L8ECD0</accession>
<dbReference type="EMBL" id="HF583855">
    <property type="protein sequence ID" value="CCQ43352.1"/>
    <property type="molecule type" value="Genomic_DNA"/>
</dbReference>
<gene>
    <name evidence="1" type="primary">SEC23A</name>
</gene>
<sequence length="78" mass="9228">MKISATFCKPQWMMHRKFFTPDFQCQDTLTLNMEAARPVSSFQKSTLHRLIIICMPGGRSLEHLFLQMMLVYKCLWIT</sequence>
<dbReference type="AlphaFoldDB" id="L8ECD0"/>